<sequence>MLNILHIWDQAGVACVLAKYQRRMQGCQSKVIITSNADKFGIYDFYSSSNNNNNNDDNDNIADVVASPQDFVGTCLKRAEKADVIHVHSRADMVPILRKRFGDSKVIVLHYHGTDIRGLRKYSLPHRSIASDIAIMAIYTARRIKNRSTNPQAQKMADRVVVATPDLLELAPPMSVYVPNPVDVDHFRPIRKNPAAGERTGQSDDEDNNSSTKALTFNTETADLQLVMQHFEKSRLPYELEVYDRTKNPIRYGDMPAFLGKYRAYVDIRYVNGKVLQNQSKTALEALACGLKVIDYRANVHTRLPPEHDPLGIASRLVGMYHNLLENKGARRLQL</sequence>
<dbReference type="Proteomes" id="UP000027093">
    <property type="component" value="Chromosome"/>
</dbReference>
<proteinExistence type="predicted"/>
<accession>A0A060HPH2</accession>
<dbReference type="KEGG" id="nvn:NVIE_008890"/>
<name>A0A060HPH2_9ARCH</name>
<dbReference type="STRING" id="926571.NVIE_008890"/>
<dbReference type="SUPFAM" id="SSF53756">
    <property type="entry name" value="UDP-Glycosyltransferase/glycogen phosphorylase"/>
    <property type="match status" value="1"/>
</dbReference>
<evidence type="ECO:0000313" key="3">
    <source>
        <dbReference type="Proteomes" id="UP000027093"/>
    </source>
</evidence>
<dbReference type="RefSeq" id="WP_075054191.1">
    <property type="nucleotide sequence ID" value="NZ_CP007536.1"/>
</dbReference>
<gene>
    <name evidence="2" type="ORF">NVIE_008890</name>
</gene>
<organism evidence="2 3">
    <name type="scientific">Nitrososphaera viennensis EN76</name>
    <dbReference type="NCBI Taxonomy" id="926571"/>
    <lineage>
        <taxon>Archaea</taxon>
        <taxon>Nitrososphaerota</taxon>
        <taxon>Nitrososphaeria</taxon>
        <taxon>Nitrososphaerales</taxon>
        <taxon>Nitrososphaeraceae</taxon>
        <taxon>Nitrososphaera</taxon>
    </lineage>
</organism>
<evidence type="ECO:0008006" key="4">
    <source>
        <dbReference type="Google" id="ProtNLM"/>
    </source>
</evidence>
<dbReference type="OrthoDB" id="11420at2157"/>
<dbReference type="AlphaFoldDB" id="A0A060HPH2"/>
<protein>
    <recommendedName>
        <fullName evidence="4">Glycosyltransferase subfamily 4-like N-terminal domain-containing protein</fullName>
    </recommendedName>
</protein>
<keyword evidence="3" id="KW-1185">Reference proteome</keyword>
<dbReference type="HOGENOM" id="CLU_827987_0_0_2"/>
<dbReference type="GeneID" id="74946156"/>
<evidence type="ECO:0000256" key="1">
    <source>
        <dbReference type="SAM" id="MobiDB-lite"/>
    </source>
</evidence>
<evidence type="ECO:0000313" key="2">
    <source>
        <dbReference type="EMBL" id="AIC15112.1"/>
    </source>
</evidence>
<dbReference type="EMBL" id="CP007536">
    <property type="protein sequence ID" value="AIC15112.1"/>
    <property type="molecule type" value="Genomic_DNA"/>
</dbReference>
<feature type="region of interest" description="Disordered" evidence="1">
    <location>
        <begin position="192"/>
        <end position="211"/>
    </location>
</feature>
<dbReference type="Gene3D" id="3.40.50.2000">
    <property type="entry name" value="Glycogen Phosphorylase B"/>
    <property type="match status" value="1"/>
</dbReference>
<reference evidence="2 3" key="1">
    <citation type="journal article" date="2014" name="Int. J. Syst. Evol. Microbiol.">
        <title>Nitrososphaera viennensis gen. nov., sp. nov., an aerobic and mesophilic, ammonia-oxidizing archaeon from soil and a member of the archaeal phylum Thaumarchaeota.</title>
        <authorList>
            <person name="Stieglmeier M."/>
            <person name="Klingl A."/>
            <person name="Alves R.J."/>
            <person name="Rittmann S.K."/>
            <person name="Melcher M."/>
            <person name="Leisch N."/>
            <person name="Schleper C."/>
        </authorList>
    </citation>
    <scope>NUCLEOTIDE SEQUENCE [LARGE SCALE GENOMIC DNA]</scope>
    <source>
        <strain evidence="2">EN76</strain>
    </source>
</reference>